<dbReference type="PANTHER" id="PTHR43267">
    <property type="entry name" value="TRNA THREONYLCARBAMOYLADENOSINE DEHYDRATASE"/>
    <property type="match status" value="1"/>
</dbReference>
<dbReference type="RefSeq" id="WP_011679892.1">
    <property type="nucleotide sequence ID" value="NZ_BBPK01000012.1"/>
</dbReference>
<proteinExistence type="predicted"/>
<dbReference type="Pfam" id="PF00899">
    <property type="entry name" value="ThiF"/>
    <property type="match status" value="1"/>
</dbReference>
<evidence type="ECO:0000313" key="3">
    <source>
        <dbReference type="Proteomes" id="UP000469952"/>
    </source>
</evidence>
<feature type="domain" description="THIF-type NAD/FAD binding fold" evidence="1">
    <location>
        <begin position="27"/>
        <end position="212"/>
    </location>
</feature>
<name>A0A222YAF3_LEUME</name>
<dbReference type="InterPro" id="IPR035985">
    <property type="entry name" value="Ubiquitin-activating_enz"/>
</dbReference>
<evidence type="ECO:0000313" key="2">
    <source>
        <dbReference type="EMBL" id="MQR26963.1"/>
    </source>
</evidence>
<dbReference type="NCBIfam" id="NF006395">
    <property type="entry name" value="PRK08644.1"/>
    <property type="match status" value="1"/>
</dbReference>
<dbReference type="GeneID" id="29577662"/>
<dbReference type="PANTHER" id="PTHR43267:SF3">
    <property type="entry name" value="THIF PROTEIN"/>
    <property type="match status" value="1"/>
</dbReference>
<dbReference type="GO" id="GO:0061503">
    <property type="term" value="F:tRNA threonylcarbamoyladenosine dehydratase"/>
    <property type="evidence" value="ECO:0007669"/>
    <property type="project" value="TreeGrafter"/>
</dbReference>
<dbReference type="STRING" id="1245.ARA02_05600"/>
<evidence type="ECO:0000259" key="1">
    <source>
        <dbReference type="Pfam" id="PF00899"/>
    </source>
</evidence>
<sequence length="215" mass="23136">MHKINIDGYSVQEVYEDMKQRNVPGTSEKLAQAHVTIAGAGGLGSNIAIALARAGVGHLTLIDFDAVELSNLNRQQFKLSQINVPKVIALKQNILEFNPFITISTIQERVTSQNVEALFGDSDIICEAFDDPHSKAVLLGSSREIFPNKPLVMGNGLAGIHSPNNIKTRQQSENVYICGDNISAGVEGLMAPRVLVCAGHQANVILQLILGKVAL</sequence>
<dbReference type="Gene3D" id="3.40.50.720">
    <property type="entry name" value="NAD(P)-binding Rossmann-like Domain"/>
    <property type="match status" value="1"/>
</dbReference>
<dbReference type="CDD" id="cd01487">
    <property type="entry name" value="E1_ThiF_like"/>
    <property type="match status" value="1"/>
</dbReference>
<protein>
    <submittedName>
        <fullName evidence="2">Sulfur carrier protein ThiS adenylyltransferase ThiF</fullName>
    </submittedName>
</protein>
<dbReference type="Proteomes" id="UP000469952">
    <property type="component" value="Unassembled WGS sequence"/>
</dbReference>
<comment type="caution">
    <text evidence="2">The sequence shown here is derived from an EMBL/GenBank/DDBJ whole genome shotgun (WGS) entry which is preliminary data.</text>
</comment>
<dbReference type="EMBL" id="WIPA01000008">
    <property type="protein sequence ID" value="MQR26963.1"/>
    <property type="molecule type" value="Genomic_DNA"/>
</dbReference>
<gene>
    <name evidence="2" type="primary">thiF</name>
    <name evidence="2" type="ORF">GFV13_06705</name>
</gene>
<organism evidence="2 3">
    <name type="scientific">Leuconostoc mesenteroides</name>
    <dbReference type="NCBI Taxonomy" id="1245"/>
    <lineage>
        <taxon>Bacteria</taxon>
        <taxon>Bacillati</taxon>
        <taxon>Bacillota</taxon>
        <taxon>Bacilli</taxon>
        <taxon>Lactobacillales</taxon>
        <taxon>Lactobacillaceae</taxon>
        <taxon>Leuconostoc</taxon>
    </lineage>
</organism>
<accession>A0A222YAF3</accession>
<dbReference type="InterPro" id="IPR000594">
    <property type="entry name" value="ThiF_NAD_FAD-bd"/>
</dbReference>
<dbReference type="OrthoDB" id="9804286at2"/>
<dbReference type="GO" id="GO:0008641">
    <property type="term" value="F:ubiquitin-like modifier activating enzyme activity"/>
    <property type="evidence" value="ECO:0007669"/>
    <property type="project" value="InterPro"/>
</dbReference>
<keyword evidence="2" id="KW-0808">Transferase</keyword>
<dbReference type="OMA" id="NGLMAPR"/>
<reference evidence="2 3" key="1">
    <citation type="submission" date="2019-10" db="EMBL/GenBank/DDBJ databases">
        <title>WGS of Leuconostoc mesenteroides.</title>
        <authorList>
            <person name="Melo Bolivar J."/>
            <person name="Marino-Ramirez L."/>
            <person name="Villamil Diaz L.M."/>
        </authorList>
    </citation>
    <scope>NUCLEOTIDE SEQUENCE [LARGE SCALE GENOMIC DNA]</scope>
    <source>
        <strain evidence="2 3">M11</strain>
    </source>
</reference>
<dbReference type="InterPro" id="IPR045886">
    <property type="entry name" value="ThiF/MoeB/HesA"/>
</dbReference>
<dbReference type="InterPro" id="IPR012729">
    <property type="entry name" value="ThiF_fam2"/>
</dbReference>
<dbReference type="NCBIfam" id="TIGR02354">
    <property type="entry name" value="thiF_fam2"/>
    <property type="match status" value="1"/>
</dbReference>
<dbReference type="GO" id="GO:0061504">
    <property type="term" value="P:cyclic threonylcarbamoyladenosine biosynthetic process"/>
    <property type="evidence" value="ECO:0007669"/>
    <property type="project" value="TreeGrafter"/>
</dbReference>
<dbReference type="GO" id="GO:0016779">
    <property type="term" value="F:nucleotidyltransferase activity"/>
    <property type="evidence" value="ECO:0007669"/>
    <property type="project" value="UniProtKB-KW"/>
</dbReference>
<keyword evidence="2" id="KW-0548">Nucleotidyltransferase</keyword>
<dbReference type="AlphaFoldDB" id="A0A222YAF3"/>
<dbReference type="SUPFAM" id="SSF69572">
    <property type="entry name" value="Activating enzymes of the ubiquitin-like proteins"/>
    <property type="match status" value="1"/>
</dbReference>